<sequence length="227" mass="23856">MEITDVTADIRMLRFPVGQAYAVRLPDGYGLVDCGWAGYERRILDALRGLGELREILITHGHTDHYGAAAGLAEATGARILAGAADAAAISGAETIPPPVLADWERPLYEANAPQAPAPRPVPVDRELADGDTLDWGQEARIVQVPGHTAGSVALHLPSSRALFTGDSIANVGQLMPGVFNVDPEDTVRSFHRQAALDVETACFGHGDPIRTGAGAVLRAAAAQLCP</sequence>
<reference evidence="2 3" key="1">
    <citation type="submission" date="2024-11" db="EMBL/GenBank/DDBJ databases">
        <title>The Natural Products Discovery Center: Release of the First 8490 Sequenced Strains for Exploring Actinobacteria Biosynthetic Diversity.</title>
        <authorList>
            <person name="Kalkreuter E."/>
            <person name="Kautsar S.A."/>
            <person name="Yang D."/>
            <person name="Bader C.D."/>
            <person name="Teijaro C.N."/>
            <person name="Fluegel L."/>
            <person name="Davis C.M."/>
            <person name="Simpson J.R."/>
            <person name="Lauterbach L."/>
            <person name="Steele A.D."/>
            <person name="Gui C."/>
            <person name="Meng S."/>
            <person name="Li G."/>
            <person name="Viehrig K."/>
            <person name="Ye F."/>
            <person name="Su P."/>
            <person name="Kiefer A.F."/>
            <person name="Nichols A."/>
            <person name="Cepeda A.J."/>
            <person name="Yan W."/>
            <person name="Fan B."/>
            <person name="Jiang Y."/>
            <person name="Adhikari A."/>
            <person name="Zheng C.-J."/>
            <person name="Schuster L."/>
            <person name="Cowan T.M."/>
            <person name="Smanski M.J."/>
            <person name="Chevrette M.G."/>
            <person name="De Carvalho L.P.S."/>
            <person name="Shen B."/>
        </authorList>
    </citation>
    <scope>NUCLEOTIDE SEQUENCE [LARGE SCALE GENOMIC DNA]</scope>
    <source>
        <strain evidence="2 3">NPDC020863</strain>
    </source>
</reference>
<dbReference type="PANTHER" id="PTHR42951:SF17">
    <property type="entry name" value="METALLO-BETA-LACTAMASE DOMAIN-CONTAINING PROTEIN"/>
    <property type="match status" value="1"/>
</dbReference>
<dbReference type="EMBL" id="JBJDQH010000003">
    <property type="protein sequence ID" value="MFK4265099.1"/>
    <property type="molecule type" value="Genomic_DNA"/>
</dbReference>
<dbReference type="Gene3D" id="3.60.15.10">
    <property type="entry name" value="Ribonuclease Z/Hydroxyacylglutathione hydrolase-like"/>
    <property type="match status" value="1"/>
</dbReference>
<evidence type="ECO:0000313" key="3">
    <source>
        <dbReference type="Proteomes" id="UP001620295"/>
    </source>
</evidence>
<dbReference type="InterPro" id="IPR050855">
    <property type="entry name" value="NDM-1-like"/>
</dbReference>
<name>A0ABW8LGQ9_9ACTN</name>
<dbReference type="Proteomes" id="UP001620295">
    <property type="component" value="Unassembled WGS sequence"/>
</dbReference>
<organism evidence="2 3">
    <name type="scientific">Streptomyces milbemycinicus</name>
    <dbReference type="NCBI Taxonomy" id="476552"/>
    <lineage>
        <taxon>Bacteria</taxon>
        <taxon>Bacillati</taxon>
        <taxon>Actinomycetota</taxon>
        <taxon>Actinomycetes</taxon>
        <taxon>Kitasatosporales</taxon>
        <taxon>Streptomycetaceae</taxon>
        <taxon>Streptomyces</taxon>
    </lineage>
</organism>
<keyword evidence="3" id="KW-1185">Reference proteome</keyword>
<evidence type="ECO:0000259" key="1">
    <source>
        <dbReference type="SMART" id="SM00849"/>
    </source>
</evidence>
<proteinExistence type="predicted"/>
<comment type="caution">
    <text evidence="2">The sequence shown here is derived from an EMBL/GenBank/DDBJ whole genome shotgun (WGS) entry which is preliminary data.</text>
</comment>
<protein>
    <submittedName>
        <fullName evidence="2">MBL fold metallo-hydrolase</fullName>
    </submittedName>
</protein>
<dbReference type="CDD" id="cd07721">
    <property type="entry name" value="yflN-like_MBL-fold"/>
    <property type="match status" value="1"/>
</dbReference>
<gene>
    <name evidence="2" type="ORF">ACI2L5_09155</name>
</gene>
<evidence type="ECO:0000313" key="2">
    <source>
        <dbReference type="EMBL" id="MFK4265099.1"/>
    </source>
</evidence>
<dbReference type="SMART" id="SM00849">
    <property type="entry name" value="Lactamase_B"/>
    <property type="match status" value="1"/>
</dbReference>
<feature type="domain" description="Metallo-beta-lactamase" evidence="1">
    <location>
        <begin position="17"/>
        <end position="206"/>
    </location>
</feature>
<dbReference type="PANTHER" id="PTHR42951">
    <property type="entry name" value="METALLO-BETA-LACTAMASE DOMAIN-CONTAINING"/>
    <property type="match status" value="1"/>
</dbReference>
<dbReference type="InterPro" id="IPR001279">
    <property type="entry name" value="Metallo-B-lactamas"/>
</dbReference>
<dbReference type="Pfam" id="PF00753">
    <property type="entry name" value="Lactamase_B"/>
    <property type="match status" value="1"/>
</dbReference>
<dbReference type="RefSeq" id="WP_404745987.1">
    <property type="nucleotide sequence ID" value="NZ_JBJDQH010000003.1"/>
</dbReference>
<dbReference type="InterPro" id="IPR036866">
    <property type="entry name" value="RibonucZ/Hydroxyglut_hydro"/>
</dbReference>
<dbReference type="SUPFAM" id="SSF56281">
    <property type="entry name" value="Metallo-hydrolase/oxidoreductase"/>
    <property type="match status" value="1"/>
</dbReference>
<accession>A0ABW8LGQ9</accession>